<reference evidence="1" key="1">
    <citation type="submission" date="2021-04" db="EMBL/GenBank/DDBJ databases">
        <authorList>
            <person name="Chebbi M.A.C M."/>
        </authorList>
    </citation>
    <scope>NUCLEOTIDE SEQUENCE</scope>
</reference>
<accession>A0A8J2GZC7</accession>
<gene>
    <name evidence="1" type="ORF">HICCMSTLAB_LOCUS343</name>
</gene>
<dbReference type="EMBL" id="CAJNRD030001114">
    <property type="protein sequence ID" value="CAG5073400.1"/>
    <property type="molecule type" value="Genomic_DNA"/>
</dbReference>
<name>A0A8J2GZC7_COTCN</name>
<evidence type="ECO:0000313" key="1">
    <source>
        <dbReference type="EMBL" id="CAG5073400.1"/>
    </source>
</evidence>
<evidence type="ECO:0000313" key="2">
    <source>
        <dbReference type="Proteomes" id="UP000786811"/>
    </source>
</evidence>
<dbReference type="OrthoDB" id="7600614at2759"/>
<sequence>MARVWSDFNTLHIKPFRTYSQPTLLVNSHVCCMLFTTLFKIAQQLSQIEELDSVKMSLECWTVLTAFCHFLQAIFELQVLSVFNMPARCAVPVEEAVTVIKRYLSYFITDTLPAWNSPVWKEISQEPEILKYKWSKENLWNHIKVQIKNEDGSVNVELRQRVWTDILSFEFWKQYRLKCAFVFKKGSIQINGGYYAIMQGQCKSKSCKNPVFGYIEKDPGDIGSVTVRFQCRDTRFDQHEDCKRPLQNERRDILRKDVKEKGVLGSRNQVANDLLKPGDTQCPVLFSDNVLYQLKKESTEQQFGIKPEDRRDLIRTIQNMKDDPVYIDSILQIGDGPFFTFYLSSSQLHCYKEYRASISEIHQLPSMLREESQSIYQMLSEIHDTDIIYLWLTRWLRLKVNKPKEIVCDGARALLNATCLTFNSYTLSNYIKLCFKTAQSNTKTNSITTYIRLDTAHFMHTVSTCDCWKSVVHKSVKSFYMYCIGLLVDSKDFKSFERLPILILIVANVDCEDSVVNYDNEEITPLKARQILENLISAEKSNVFIDEIEEKIKDIDFDQNKSNLLNDDKSVEIIEIDKITSWVKELETQSLNVTAVGEKLNCFYLPTLGKPFKDKIKEFPLWSNVYVTKNNNLDAAVKNLSKQRKNEGKYFKNCLDIKLINKGVEKKEKTKMVKNKSMAYNLLLNGNHSGPVNFQDQCWFAYNTCPFDSIVQIIFNRALENHEFHDFLKNSKNKTFLLAAYFASMGLTSKTFEKIYTERFEILYQIYKTSELTQMEVETSEDENSGTEFISRVIDCFDNVNNLWNKIFLNEPSMFEKVSCLSSSCKDSQRNVPVMTVDYNIVLDRGFSNLEKAINFRGLTRDLYCKNCHEKNLIVSRTLNTYIYIELDVQSLNTKESKKYAAFDVLKNHDKNLTKASGNDPLLKLVCELIVAKFIKLG</sequence>
<organism evidence="1 2">
    <name type="scientific">Cotesia congregata</name>
    <name type="common">Parasitoid wasp</name>
    <name type="synonym">Apanteles congregatus</name>
    <dbReference type="NCBI Taxonomy" id="51543"/>
    <lineage>
        <taxon>Eukaryota</taxon>
        <taxon>Metazoa</taxon>
        <taxon>Ecdysozoa</taxon>
        <taxon>Arthropoda</taxon>
        <taxon>Hexapoda</taxon>
        <taxon>Insecta</taxon>
        <taxon>Pterygota</taxon>
        <taxon>Neoptera</taxon>
        <taxon>Endopterygota</taxon>
        <taxon>Hymenoptera</taxon>
        <taxon>Apocrita</taxon>
        <taxon>Ichneumonoidea</taxon>
        <taxon>Braconidae</taxon>
        <taxon>Microgastrinae</taxon>
        <taxon>Cotesia</taxon>
    </lineage>
</organism>
<dbReference type="Proteomes" id="UP000786811">
    <property type="component" value="Unassembled WGS sequence"/>
</dbReference>
<dbReference type="AlphaFoldDB" id="A0A8J2GZC7"/>
<comment type="caution">
    <text evidence="1">The sequence shown here is derived from an EMBL/GenBank/DDBJ whole genome shotgun (WGS) entry which is preliminary data.</text>
</comment>
<keyword evidence="2" id="KW-1185">Reference proteome</keyword>
<protein>
    <submittedName>
        <fullName evidence="1">Similar to NOF: 120.7 kDa protein in NOF-FB transposable element (Drosophila melanogaster)</fullName>
    </submittedName>
</protein>
<proteinExistence type="predicted"/>